<gene>
    <name evidence="1" type="ORF">VCUG_01391</name>
</gene>
<name>L2GUY1_VAVCU</name>
<dbReference type="InParanoid" id="L2GUY1"/>
<evidence type="ECO:0000313" key="2">
    <source>
        <dbReference type="Proteomes" id="UP000011081"/>
    </source>
</evidence>
<evidence type="ECO:0000313" key="1">
    <source>
        <dbReference type="EMBL" id="ELA47118.1"/>
    </source>
</evidence>
<dbReference type="AlphaFoldDB" id="L2GUY1"/>
<dbReference type="HOGENOM" id="CLU_1788296_0_0_1"/>
<protein>
    <submittedName>
        <fullName evidence="1">Uncharacterized protein</fullName>
    </submittedName>
</protein>
<dbReference type="Proteomes" id="UP000011081">
    <property type="component" value="Unassembled WGS sequence"/>
</dbReference>
<proteinExistence type="predicted"/>
<dbReference type="EMBL" id="GL877424">
    <property type="protein sequence ID" value="ELA47118.1"/>
    <property type="molecule type" value="Genomic_DNA"/>
</dbReference>
<organism evidence="1 2">
    <name type="scientific">Vavraia culicis (isolate floridensis)</name>
    <name type="common">Microsporidian parasite</name>
    <dbReference type="NCBI Taxonomy" id="948595"/>
    <lineage>
        <taxon>Eukaryota</taxon>
        <taxon>Fungi</taxon>
        <taxon>Fungi incertae sedis</taxon>
        <taxon>Microsporidia</taxon>
        <taxon>Pleistophoridae</taxon>
        <taxon>Vavraia</taxon>
    </lineage>
</organism>
<sequence length="145" mass="17143">MSFLLLVSLAMAKFLIDMMYEKKCYSEGHVVYKRIDCKSAKYIACPQLVCDVDPENCKKFVIEILKEHGIREELIHRYMKSESMQHGLHKHLCDMNVNRYPLEINEMNYGIFRLDEANLEKDIETYFQIHDLWMQSIDVAILGCE</sequence>
<accession>L2GUY1</accession>
<dbReference type="VEuPathDB" id="MicrosporidiaDB:VCUG_01391"/>
<dbReference type="GeneID" id="19879269"/>
<keyword evidence="2" id="KW-1185">Reference proteome</keyword>
<reference evidence="2" key="1">
    <citation type="submission" date="2011-03" db="EMBL/GenBank/DDBJ databases">
        <title>The genome sequence of Vavraia culicis strain floridensis.</title>
        <authorList>
            <consortium name="The Broad Institute Genome Sequencing Platform"/>
            <person name="Cuomo C."/>
            <person name="Becnel J."/>
            <person name="Sanscrainte N."/>
            <person name="Young S.K."/>
            <person name="Zeng Q."/>
            <person name="Gargeya S."/>
            <person name="Fitzgerald M."/>
            <person name="Haas B."/>
            <person name="Abouelleil A."/>
            <person name="Alvarado L."/>
            <person name="Arachchi H.M."/>
            <person name="Berlin A."/>
            <person name="Chapman S.B."/>
            <person name="Gearin G."/>
            <person name="Goldberg J."/>
            <person name="Griggs A."/>
            <person name="Gujja S."/>
            <person name="Hansen M."/>
            <person name="Heiman D."/>
            <person name="Howarth C."/>
            <person name="Larimer J."/>
            <person name="Lui A."/>
            <person name="MacDonald P.J.P."/>
            <person name="McCowen C."/>
            <person name="Montmayeur A."/>
            <person name="Murphy C."/>
            <person name="Neiman D."/>
            <person name="Pearson M."/>
            <person name="Priest M."/>
            <person name="Roberts A."/>
            <person name="Saif S."/>
            <person name="Shea T."/>
            <person name="Sisk P."/>
            <person name="Stolte C."/>
            <person name="Sykes S."/>
            <person name="Wortman J."/>
            <person name="Nusbaum C."/>
            <person name="Birren B."/>
        </authorList>
    </citation>
    <scope>NUCLEOTIDE SEQUENCE [LARGE SCALE GENOMIC DNA]</scope>
    <source>
        <strain evidence="2">floridensis</strain>
    </source>
</reference>
<dbReference type="RefSeq" id="XP_008074411.1">
    <property type="nucleotide sequence ID" value="XM_008076220.1"/>
</dbReference>